<dbReference type="PROSITE" id="PS00211">
    <property type="entry name" value="ABC_TRANSPORTER_1"/>
    <property type="match status" value="1"/>
</dbReference>
<gene>
    <name evidence="7" type="ORF">G3A50_09650</name>
</gene>
<evidence type="ECO:0000256" key="1">
    <source>
        <dbReference type="ARBA" id="ARBA00005417"/>
    </source>
</evidence>
<evidence type="ECO:0000256" key="3">
    <source>
        <dbReference type="ARBA" id="ARBA00022741"/>
    </source>
</evidence>
<name>A0A6P1YQD6_9HYPH</name>
<dbReference type="InterPro" id="IPR017871">
    <property type="entry name" value="ABC_transporter-like_CS"/>
</dbReference>
<dbReference type="AlphaFoldDB" id="A0A6P1YQD6"/>
<organism evidence="7 8">
    <name type="scientific">Ancylobacter pratisalsi</name>
    <dbReference type="NCBI Taxonomy" id="1745854"/>
    <lineage>
        <taxon>Bacteria</taxon>
        <taxon>Pseudomonadati</taxon>
        <taxon>Pseudomonadota</taxon>
        <taxon>Alphaproteobacteria</taxon>
        <taxon>Hyphomicrobiales</taxon>
        <taxon>Xanthobacteraceae</taxon>
        <taxon>Ancylobacter</taxon>
    </lineage>
</organism>
<dbReference type="KEGG" id="apra:G3A50_09650"/>
<keyword evidence="5" id="KW-0029">Amino-acid transport</keyword>
<dbReference type="RefSeq" id="WP_163075039.1">
    <property type="nucleotide sequence ID" value="NZ_CP048630.1"/>
</dbReference>
<dbReference type="EMBL" id="CP048630">
    <property type="protein sequence ID" value="QIB33944.1"/>
    <property type="molecule type" value="Genomic_DNA"/>
</dbReference>
<proteinExistence type="inferred from homology"/>
<dbReference type="PANTHER" id="PTHR43820">
    <property type="entry name" value="HIGH-AFFINITY BRANCHED-CHAIN AMINO ACID TRANSPORT ATP-BINDING PROTEIN LIVF"/>
    <property type="match status" value="1"/>
</dbReference>
<dbReference type="InterPro" id="IPR027417">
    <property type="entry name" value="P-loop_NTPase"/>
</dbReference>
<accession>A0A6P1YQD6</accession>
<dbReference type="Proteomes" id="UP000464751">
    <property type="component" value="Chromosome"/>
</dbReference>
<dbReference type="InterPro" id="IPR052156">
    <property type="entry name" value="BCAA_Transport_ATP-bd_LivF"/>
</dbReference>
<protein>
    <submittedName>
        <fullName evidence="7">ABC transporter ATP-binding protein</fullName>
    </submittedName>
</protein>
<keyword evidence="4 7" id="KW-0067">ATP-binding</keyword>
<dbReference type="SUPFAM" id="SSF52540">
    <property type="entry name" value="P-loop containing nucleoside triphosphate hydrolases"/>
    <property type="match status" value="1"/>
</dbReference>
<dbReference type="PANTHER" id="PTHR43820:SF4">
    <property type="entry name" value="HIGH-AFFINITY BRANCHED-CHAIN AMINO ACID TRANSPORT ATP-BINDING PROTEIN LIVF"/>
    <property type="match status" value="1"/>
</dbReference>
<comment type="similarity">
    <text evidence="1">Belongs to the ABC transporter superfamily.</text>
</comment>
<keyword evidence="3" id="KW-0547">Nucleotide-binding</keyword>
<evidence type="ECO:0000313" key="8">
    <source>
        <dbReference type="Proteomes" id="UP000464751"/>
    </source>
</evidence>
<keyword evidence="8" id="KW-1185">Reference proteome</keyword>
<dbReference type="CDD" id="cd03224">
    <property type="entry name" value="ABC_TM1139_LivF_branched"/>
    <property type="match status" value="1"/>
</dbReference>
<dbReference type="GO" id="GO:0015658">
    <property type="term" value="F:branched-chain amino acid transmembrane transporter activity"/>
    <property type="evidence" value="ECO:0007669"/>
    <property type="project" value="TreeGrafter"/>
</dbReference>
<dbReference type="InterPro" id="IPR003439">
    <property type="entry name" value="ABC_transporter-like_ATP-bd"/>
</dbReference>
<reference evidence="7 8" key="1">
    <citation type="submission" date="2020-02" db="EMBL/GenBank/DDBJ databases">
        <authorList>
            <person name="Li G."/>
        </authorList>
    </citation>
    <scope>NUCLEOTIDE SEQUENCE [LARGE SCALE GENOMIC DNA]</scope>
    <source>
        <strain evidence="7 8">DSM 102029</strain>
    </source>
</reference>
<dbReference type="InterPro" id="IPR003593">
    <property type="entry name" value="AAA+_ATPase"/>
</dbReference>
<evidence type="ECO:0000259" key="6">
    <source>
        <dbReference type="PROSITE" id="PS50893"/>
    </source>
</evidence>
<dbReference type="PROSITE" id="PS50893">
    <property type="entry name" value="ABC_TRANSPORTER_2"/>
    <property type="match status" value="1"/>
</dbReference>
<keyword evidence="2" id="KW-0813">Transport</keyword>
<dbReference type="GO" id="GO:0015807">
    <property type="term" value="P:L-amino acid transport"/>
    <property type="evidence" value="ECO:0007669"/>
    <property type="project" value="TreeGrafter"/>
</dbReference>
<dbReference type="GO" id="GO:0016887">
    <property type="term" value="F:ATP hydrolysis activity"/>
    <property type="evidence" value="ECO:0007669"/>
    <property type="project" value="InterPro"/>
</dbReference>
<evidence type="ECO:0000313" key="7">
    <source>
        <dbReference type="EMBL" id="QIB33944.1"/>
    </source>
</evidence>
<dbReference type="Pfam" id="PF00005">
    <property type="entry name" value="ABC_tran"/>
    <property type="match status" value="1"/>
</dbReference>
<dbReference type="GO" id="GO:0005524">
    <property type="term" value="F:ATP binding"/>
    <property type="evidence" value="ECO:0007669"/>
    <property type="project" value="UniProtKB-KW"/>
</dbReference>
<dbReference type="SMART" id="SM00382">
    <property type="entry name" value="AAA"/>
    <property type="match status" value="1"/>
</dbReference>
<evidence type="ECO:0000256" key="2">
    <source>
        <dbReference type="ARBA" id="ARBA00022448"/>
    </source>
</evidence>
<sequence>MKVLHGISLEVLQGEVVCIIGPNGAGKSTFLRTLSGLNRPTDGSIVFKGEDVTGARPHQMVRRGLGHCPEGRRVFQQLSIEENLIAGYASGRGKSFAELRDQVFELFPILGERRGQSASRLSGGQQQMLAIGRALMGSPDLLLLDEPSLGLAPIIIHQIFEIVLRLAESGVSIILVEQNIDLSFEVADYVYAFEHGALQCSGPAAKMKADERIKSIFLPDLDGHSAH</sequence>
<evidence type="ECO:0000256" key="5">
    <source>
        <dbReference type="ARBA" id="ARBA00022970"/>
    </source>
</evidence>
<feature type="domain" description="ABC transporter" evidence="6">
    <location>
        <begin position="1"/>
        <end position="220"/>
    </location>
</feature>
<evidence type="ECO:0000256" key="4">
    <source>
        <dbReference type="ARBA" id="ARBA00022840"/>
    </source>
</evidence>
<dbReference type="Gene3D" id="3.40.50.300">
    <property type="entry name" value="P-loop containing nucleotide triphosphate hydrolases"/>
    <property type="match status" value="1"/>
</dbReference>